<reference evidence="2 3" key="1">
    <citation type="submission" date="2017-02" db="EMBL/GenBank/DDBJ databases">
        <title>Genome sequence of the nitrite-oxidizing bacterium Nitrobacter vulgaris strain Ab1.</title>
        <authorList>
            <person name="Mellbye B.L."/>
            <person name="Davis E.W."/>
            <person name="Spieck E."/>
            <person name="Chang J.H."/>
            <person name="Bottomley P.J."/>
            <person name="Sayavedra-Soto L.A."/>
        </authorList>
    </citation>
    <scope>NUCLEOTIDE SEQUENCE [LARGE SCALE GENOMIC DNA]</scope>
    <source>
        <strain evidence="2 3">Ab1</strain>
    </source>
</reference>
<keyword evidence="3" id="KW-1185">Reference proteome</keyword>
<dbReference type="AlphaFoldDB" id="A0A1V4HZZ7"/>
<keyword evidence="1" id="KW-0812">Transmembrane</keyword>
<protein>
    <recommendedName>
        <fullName evidence="4">Holin</fullName>
    </recommendedName>
</protein>
<accession>A0A1V4HZZ7</accession>
<sequence length="79" mass="8172">MTSDSVWQIVRYLLIAAGSFATGKGWVTADQVTGIIGAIGTLFTVAWGLYVKADTRTVRSATAARPDVPTVSGATGAVK</sequence>
<dbReference type="InterPro" id="IPR058159">
    <property type="entry name" value="Phage_holin_10"/>
</dbReference>
<dbReference type="Pfam" id="PF23987">
    <property type="entry name" value="Phage_holin_10"/>
    <property type="match status" value="1"/>
</dbReference>
<evidence type="ECO:0000313" key="3">
    <source>
        <dbReference type="Proteomes" id="UP000189940"/>
    </source>
</evidence>
<evidence type="ECO:0000256" key="1">
    <source>
        <dbReference type="SAM" id="Phobius"/>
    </source>
</evidence>
<feature type="transmembrane region" description="Helical" evidence="1">
    <location>
        <begin position="9"/>
        <end position="27"/>
    </location>
</feature>
<keyword evidence="1" id="KW-1133">Transmembrane helix</keyword>
<dbReference type="EMBL" id="MWPQ01000026">
    <property type="protein sequence ID" value="OPH83537.1"/>
    <property type="molecule type" value="Genomic_DNA"/>
</dbReference>
<dbReference type="Proteomes" id="UP000189940">
    <property type="component" value="Unassembled WGS sequence"/>
</dbReference>
<dbReference type="STRING" id="29421.B2M20_06380"/>
<keyword evidence="1" id="KW-0472">Membrane</keyword>
<comment type="caution">
    <text evidence="2">The sequence shown here is derived from an EMBL/GenBank/DDBJ whole genome shotgun (WGS) entry which is preliminary data.</text>
</comment>
<feature type="transmembrane region" description="Helical" evidence="1">
    <location>
        <begin position="33"/>
        <end position="51"/>
    </location>
</feature>
<evidence type="ECO:0000313" key="2">
    <source>
        <dbReference type="EMBL" id="OPH83537.1"/>
    </source>
</evidence>
<name>A0A1V4HZZ7_NITVU</name>
<evidence type="ECO:0008006" key="4">
    <source>
        <dbReference type="Google" id="ProtNLM"/>
    </source>
</evidence>
<proteinExistence type="predicted"/>
<dbReference type="RefSeq" id="WP_079446234.1">
    <property type="nucleotide sequence ID" value="NZ_MWPQ01000026.1"/>
</dbReference>
<dbReference type="OrthoDB" id="7478151at2"/>
<organism evidence="2 3">
    <name type="scientific">Nitrobacter vulgaris</name>
    <dbReference type="NCBI Taxonomy" id="29421"/>
    <lineage>
        <taxon>Bacteria</taxon>
        <taxon>Pseudomonadati</taxon>
        <taxon>Pseudomonadota</taxon>
        <taxon>Alphaproteobacteria</taxon>
        <taxon>Hyphomicrobiales</taxon>
        <taxon>Nitrobacteraceae</taxon>
        <taxon>Nitrobacter</taxon>
    </lineage>
</organism>
<gene>
    <name evidence="2" type="ORF">B2M20_06380</name>
</gene>